<feature type="region of interest" description="Disordered" evidence="1">
    <location>
        <begin position="111"/>
        <end position="130"/>
    </location>
</feature>
<organism evidence="3 4">
    <name type="scientific">Fluviicoccus keumensis</name>
    <dbReference type="NCBI Taxonomy" id="1435465"/>
    <lineage>
        <taxon>Bacteria</taxon>
        <taxon>Pseudomonadati</taxon>
        <taxon>Pseudomonadota</taxon>
        <taxon>Gammaproteobacteria</taxon>
        <taxon>Moraxellales</taxon>
        <taxon>Moraxellaceae</taxon>
        <taxon>Fluviicoccus</taxon>
    </lineage>
</organism>
<dbReference type="EMBL" id="SHKX01000010">
    <property type="protein sequence ID" value="RZU47824.1"/>
    <property type="molecule type" value="Genomic_DNA"/>
</dbReference>
<name>A0A4Q7ZCB8_9GAMM</name>
<dbReference type="Proteomes" id="UP000292423">
    <property type="component" value="Unassembled WGS sequence"/>
</dbReference>
<protein>
    <submittedName>
        <fullName evidence="3">Uncharacterized protein</fullName>
    </submittedName>
</protein>
<feature type="compositionally biased region" description="Low complexity" evidence="1">
    <location>
        <begin position="116"/>
        <end position="130"/>
    </location>
</feature>
<evidence type="ECO:0000313" key="3">
    <source>
        <dbReference type="EMBL" id="RZU47824.1"/>
    </source>
</evidence>
<dbReference type="RefSeq" id="WP_130411037.1">
    <property type="nucleotide sequence ID" value="NZ_SHKX01000010.1"/>
</dbReference>
<proteinExistence type="predicted"/>
<sequence>MKRWILAALITGAASSQALAWGLGDIGGQILRKGAETTVTNAVNGGNKAPAATGTPSEAAPATAGGVVTEVASDAASQATTNALAKSGVPGAGVAGNVAGGLVKGLGGMFKKKPAAEPAPAGATDTAAQP</sequence>
<evidence type="ECO:0000256" key="2">
    <source>
        <dbReference type="SAM" id="SignalP"/>
    </source>
</evidence>
<feature type="signal peptide" evidence="2">
    <location>
        <begin position="1"/>
        <end position="20"/>
    </location>
</feature>
<evidence type="ECO:0000256" key="1">
    <source>
        <dbReference type="SAM" id="MobiDB-lite"/>
    </source>
</evidence>
<evidence type="ECO:0000313" key="4">
    <source>
        <dbReference type="Proteomes" id="UP000292423"/>
    </source>
</evidence>
<gene>
    <name evidence="3" type="ORF">EV700_0791</name>
</gene>
<keyword evidence="4" id="KW-1185">Reference proteome</keyword>
<accession>A0A4Q7ZCB8</accession>
<keyword evidence="2" id="KW-0732">Signal</keyword>
<feature type="chain" id="PRO_5020956767" evidence="2">
    <location>
        <begin position="21"/>
        <end position="130"/>
    </location>
</feature>
<reference evidence="3 4" key="1">
    <citation type="submission" date="2019-02" db="EMBL/GenBank/DDBJ databases">
        <title>Genomic Encyclopedia of Type Strains, Phase IV (KMG-IV): sequencing the most valuable type-strain genomes for metagenomic binning, comparative biology and taxonomic classification.</title>
        <authorList>
            <person name="Goeker M."/>
        </authorList>
    </citation>
    <scope>NUCLEOTIDE SEQUENCE [LARGE SCALE GENOMIC DNA]</scope>
    <source>
        <strain evidence="3 4">DSM 105135</strain>
    </source>
</reference>
<comment type="caution">
    <text evidence="3">The sequence shown here is derived from an EMBL/GenBank/DDBJ whole genome shotgun (WGS) entry which is preliminary data.</text>
</comment>
<dbReference type="AlphaFoldDB" id="A0A4Q7ZCB8"/>
<feature type="region of interest" description="Disordered" evidence="1">
    <location>
        <begin position="42"/>
        <end position="65"/>
    </location>
</feature>